<keyword evidence="3 7" id="KW-1133">Transmembrane helix</keyword>
<reference evidence="10 11" key="1">
    <citation type="submission" date="2019-07" db="EMBL/GenBank/DDBJ databases">
        <title>Whole genome shotgun sequence of Asaia bogorensis NBRC 16594.</title>
        <authorList>
            <person name="Hosoyama A."/>
            <person name="Uohara A."/>
            <person name="Ohji S."/>
            <person name="Ichikawa N."/>
        </authorList>
    </citation>
    <scope>NUCLEOTIDE SEQUENCE [LARGE SCALE GENOMIC DNA]</scope>
    <source>
        <strain evidence="10 11">NBRC 16594</strain>
    </source>
</reference>
<evidence type="ECO:0000313" key="11">
    <source>
        <dbReference type="Proteomes" id="UP000321287"/>
    </source>
</evidence>
<evidence type="ECO:0000256" key="4">
    <source>
        <dbReference type="ARBA" id="ARBA00023136"/>
    </source>
</evidence>
<dbReference type="Gene3D" id="3.30.160.60">
    <property type="entry name" value="Classic Zinc Finger"/>
    <property type="match status" value="1"/>
</dbReference>
<comment type="function">
    <text evidence="7">Functions as a peptidoglycan terminase that cleaves nascent peptidoglycan strands endolytically to terminate their elongation.</text>
</comment>
<dbReference type="GO" id="GO:0071555">
    <property type="term" value="P:cell wall organization"/>
    <property type="evidence" value="ECO:0007669"/>
    <property type="project" value="UniProtKB-KW"/>
</dbReference>
<comment type="similarity">
    <text evidence="7">Belongs to the transglycosylase MltG family.</text>
</comment>
<sequence>MKRVILALVLLLLLSTAGAAALIWHQVTQPGPLQAATDHVVPHGATAHITHDLAQAGIISPGTLPELSFRLAARATASHGALHAAELHFPAQASMLDVLYVLRHGQPVRHFLTIPEGRTARQIAIILQQAPFLTGEVPPLREGAILPQTVAYERDTSRARLVSRLETLMSETLARVWAGRDPSIGLTSPEQLLILASIVERETGIAAERPKVARVFLNRLTQGMKLQSDPTAIYDLSDGLGTLDYALTHDELHQAGPHNTYVIDGLPPGPICSPGLAALDAVAHPASGDMLYFVADGTGGHGFSHDLHEHNQRVETLKALRGTVKAASPQAAPARHDGRGAGEPSQHRH</sequence>
<keyword evidence="4 7" id="KW-0472">Membrane</keyword>
<keyword evidence="1 7" id="KW-1003">Cell membrane</keyword>
<dbReference type="NCBIfam" id="TIGR00247">
    <property type="entry name" value="endolytic transglycosylase MltG"/>
    <property type="match status" value="1"/>
</dbReference>
<comment type="caution">
    <text evidence="10">The sequence shown here is derived from an EMBL/GenBank/DDBJ whole genome shotgun (WGS) entry which is preliminary data.</text>
</comment>
<dbReference type="EC" id="4.2.2.29" evidence="7"/>
<name>A0AAN4U2F6_9PROT</name>
<dbReference type="KEGG" id="abg:Asbog_00933"/>
<keyword evidence="6 7" id="KW-0961">Cell wall biogenesis/degradation</keyword>
<keyword evidence="9" id="KW-0732">Signal</keyword>
<dbReference type="CDD" id="cd08010">
    <property type="entry name" value="MltG_like"/>
    <property type="match status" value="1"/>
</dbReference>
<evidence type="ECO:0000256" key="9">
    <source>
        <dbReference type="SAM" id="SignalP"/>
    </source>
</evidence>
<gene>
    <name evidence="7" type="primary">mltG</name>
    <name evidence="10" type="ORF">ABO01nite_15860</name>
</gene>
<dbReference type="InterPro" id="IPR003770">
    <property type="entry name" value="MLTG-like"/>
</dbReference>
<evidence type="ECO:0000256" key="2">
    <source>
        <dbReference type="ARBA" id="ARBA00022692"/>
    </source>
</evidence>
<comment type="catalytic activity">
    <reaction evidence="7">
        <text>a peptidoglycan chain = a peptidoglycan chain with N-acetyl-1,6-anhydromuramyl-[peptide] at the reducing end + a peptidoglycan chain with N-acetylglucosamine at the non-reducing end.</text>
        <dbReference type="EC" id="4.2.2.29"/>
    </reaction>
</comment>
<evidence type="ECO:0000256" key="3">
    <source>
        <dbReference type="ARBA" id="ARBA00022989"/>
    </source>
</evidence>
<feature type="signal peptide" evidence="9">
    <location>
        <begin position="1"/>
        <end position="19"/>
    </location>
</feature>
<dbReference type="RefSeq" id="WP_062164245.1">
    <property type="nucleotide sequence ID" value="NZ_AP014690.1"/>
</dbReference>
<dbReference type="EMBL" id="BJVS01000003">
    <property type="protein sequence ID" value="GEL53579.1"/>
    <property type="molecule type" value="Genomic_DNA"/>
</dbReference>
<evidence type="ECO:0000256" key="6">
    <source>
        <dbReference type="ARBA" id="ARBA00023316"/>
    </source>
</evidence>
<evidence type="ECO:0000256" key="7">
    <source>
        <dbReference type="HAMAP-Rule" id="MF_02065"/>
    </source>
</evidence>
<dbReference type="AlphaFoldDB" id="A0AAN4U2F6"/>
<dbReference type="HAMAP" id="MF_02065">
    <property type="entry name" value="MltG"/>
    <property type="match status" value="1"/>
</dbReference>
<evidence type="ECO:0000313" key="10">
    <source>
        <dbReference type="EMBL" id="GEL53579.1"/>
    </source>
</evidence>
<keyword evidence="11" id="KW-1185">Reference proteome</keyword>
<dbReference type="GeneID" id="78226005"/>
<feature type="site" description="Important for catalytic activity" evidence="7">
    <location>
        <position position="202"/>
    </location>
</feature>
<protein>
    <recommendedName>
        <fullName evidence="7">Endolytic murein transglycosylase</fullName>
        <ecNumber evidence="7">4.2.2.29</ecNumber>
    </recommendedName>
    <alternativeName>
        <fullName evidence="7">Peptidoglycan lytic transglycosylase</fullName>
    </alternativeName>
    <alternativeName>
        <fullName evidence="7">Peptidoglycan polymerization terminase</fullName>
    </alternativeName>
</protein>
<dbReference type="PANTHER" id="PTHR30518:SF2">
    <property type="entry name" value="ENDOLYTIC MUREIN TRANSGLYCOSYLASE"/>
    <property type="match status" value="1"/>
</dbReference>
<proteinExistence type="inferred from homology"/>
<dbReference type="Proteomes" id="UP000321287">
    <property type="component" value="Unassembled WGS sequence"/>
</dbReference>
<keyword evidence="5 7" id="KW-0456">Lyase</keyword>
<feature type="region of interest" description="Disordered" evidence="8">
    <location>
        <begin position="324"/>
        <end position="349"/>
    </location>
</feature>
<evidence type="ECO:0000256" key="8">
    <source>
        <dbReference type="SAM" id="MobiDB-lite"/>
    </source>
</evidence>
<dbReference type="GO" id="GO:0008932">
    <property type="term" value="F:lytic endotransglycosylase activity"/>
    <property type="evidence" value="ECO:0007669"/>
    <property type="project" value="UniProtKB-UniRule"/>
</dbReference>
<evidence type="ECO:0000256" key="1">
    <source>
        <dbReference type="ARBA" id="ARBA00022475"/>
    </source>
</evidence>
<organism evidence="10 11">
    <name type="scientific">Asaia bogorensis NBRC 16594</name>
    <dbReference type="NCBI Taxonomy" id="1231624"/>
    <lineage>
        <taxon>Bacteria</taxon>
        <taxon>Pseudomonadati</taxon>
        <taxon>Pseudomonadota</taxon>
        <taxon>Alphaproteobacteria</taxon>
        <taxon>Acetobacterales</taxon>
        <taxon>Acetobacteraceae</taxon>
        <taxon>Asaia</taxon>
    </lineage>
</organism>
<dbReference type="Pfam" id="PF02618">
    <property type="entry name" value="YceG"/>
    <property type="match status" value="1"/>
</dbReference>
<keyword evidence="2 7" id="KW-0812">Transmembrane</keyword>
<evidence type="ECO:0000256" key="5">
    <source>
        <dbReference type="ARBA" id="ARBA00023239"/>
    </source>
</evidence>
<feature type="chain" id="PRO_5042982045" description="Endolytic murein transglycosylase" evidence="9">
    <location>
        <begin position="20"/>
        <end position="349"/>
    </location>
</feature>
<dbReference type="GO" id="GO:0005886">
    <property type="term" value="C:plasma membrane"/>
    <property type="evidence" value="ECO:0007669"/>
    <property type="project" value="UniProtKB-UniRule"/>
</dbReference>
<accession>A0AAN4U2F6</accession>
<keyword evidence="7" id="KW-0997">Cell inner membrane</keyword>
<dbReference type="GO" id="GO:0009252">
    <property type="term" value="P:peptidoglycan biosynthetic process"/>
    <property type="evidence" value="ECO:0007669"/>
    <property type="project" value="UniProtKB-UniRule"/>
</dbReference>
<dbReference type="PANTHER" id="PTHR30518">
    <property type="entry name" value="ENDOLYTIC MUREIN TRANSGLYCOSYLASE"/>
    <property type="match status" value="1"/>
</dbReference>